<keyword evidence="4 8" id="KW-0067">ATP-binding</keyword>
<evidence type="ECO:0000256" key="2">
    <source>
        <dbReference type="ARBA" id="ARBA00022448"/>
    </source>
</evidence>
<evidence type="ECO:0000313" key="8">
    <source>
        <dbReference type="EMBL" id="UYO38822.1"/>
    </source>
</evidence>
<name>A0AAX3DXZ7_RHOPL</name>
<dbReference type="GO" id="GO:0015192">
    <property type="term" value="F:L-phenylalanine transmembrane transporter activity"/>
    <property type="evidence" value="ECO:0007669"/>
    <property type="project" value="TreeGrafter"/>
</dbReference>
<feature type="domain" description="ABC transporter" evidence="7">
    <location>
        <begin position="8"/>
        <end position="264"/>
    </location>
</feature>
<gene>
    <name evidence="8" type="ORF">KQX62_19170</name>
</gene>
<dbReference type="PROSITE" id="PS50893">
    <property type="entry name" value="ABC_TRANSPORTER_2"/>
    <property type="match status" value="1"/>
</dbReference>
<dbReference type="AlphaFoldDB" id="A0AAX3DXZ7"/>
<sequence length="278" mass="30397">MSADQNILRVSGLSMRFGGILAVNDLSFAARRGKITALIGPNGAGKTTVFNCITGFYRPSAGEISLTHDGGETHRLDRLNDFRITKIAKVARTFQNIRLFPGMTALENLMVAQHNALMRASGLTFLGLFGAPSWRAAEKQAIERATYWLDQIGLRSRADDAAGNLPYGDQRRLEIARAMCTEPVLLCLDEPAAGLNARESGELSQLLRKIRSGGTSILLIEHDMSVVMEISDHVVVLDHGVKIADGTPREIRDDPRVIAAYLGVEDEEVEKVEQELGL</sequence>
<dbReference type="PANTHER" id="PTHR45772">
    <property type="entry name" value="CONSERVED COMPONENT OF ABC TRANSPORTER FOR NATURAL AMINO ACIDS-RELATED"/>
    <property type="match status" value="1"/>
</dbReference>
<dbReference type="GO" id="GO:0005304">
    <property type="term" value="F:L-valine transmembrane transporter activity"/>
    <property type="evidence" value="ECO:0007669"/>
    <property type="project" value="TreeGrafter"/>
</dbReference>
<evidence type="ECO:0000256" key="1">
    <source>
        <dbReference type="ARBA" id="ARBA00005417"/>
    </source>
</evidence>
<dbReference type="GO" id="GO:0042941">
    <property type="term" value="P:D-alanine transmembrane transport"/>
    <property type="evidence" value="ECO:0007669"/>
    <property type="project" value="TreeGrafter"/>
</dbReference>
<organism evidence="8 9">
    <name type="scientific">Rhodopseudomonas palustris</name>
    <dbReference type="NCBI Taxonomy" id="1076"/>
    <lineage>
        <taxon>Bacteria</taxon>
        <taxon>Pseudomonadati</taxon>
        <taxon>Pseudomonadota</taxon>
        <taxon>Alphaproteobacteria</taxon>
        <taxon>Hyphomicrobiales</taxon>
        <taxon>Nitrobacteraceae</taxon>
        <taxon>Rhodopseudomonas</taxon>
    </lineage>
</organism>
<dbReference type="SMART" id="SM00382">
    <property type="entry name" value="AAA"/>
    <property type="match status" value="1"/>
</dbReference>
<dbReference type="GO" id="GO:1903806">
    <property type="term" value="P:L-isoleucine import across plasma membrane"/>
    <property type="evidence" value="ECO:0007669"/>
    <property type="project" value="TreeGrafter"/>
</dbReference>
<keyword evidence="3" id="KW-0547">Nucleotide-binding</keyword>
<comment type="similarity">
    <text evidence="1">Belongs to the ABC transporter superfamily.</text>
</comment>
<dbReference type="SUPFAM" id="SSF52540">
    <property type="entry name" value="P-loop containing nucleoside triphosphate hydrolases"/>
    <property type="match status" value="1"/>
</dbReference>
<dbReference type="EMBL" id="CP076676">
    <property type="protein sequence ID" value="UYO38822.1"/>
    <property type="molecule type" value="Genomic_DNA"/>
</dbReference>
<dbReference type="GO" id="GO:0005886">
    <property type="term" value="C:plasma membrane"/>
    <property type="evidence" value="ECO:0007669"/>
    <property type="project" value="TreeGrafter"/>
</dbReference>
<dbReference type="Proteomes" id="UP001163166">
    <property type="component" value="Chromosome"/>
</dbReference>
<proteinExistence type="inferred from homology"/>
<keyword evidence="2" id="KW-0813">Transport</keyword>
<evidence type="ECO:0000256" key="4">
    <source>
        <dbReference type="ARBA" id="ARBA00022840"/>
    </source>
</evidence>
<dbReference type="Pfam" id="PF00005">
    <property type="entry name" value="ABC_tran"/>
    <property type="match status" value="1"/>
</dbReference>
<dbReference type="GO" id="GO:0005524">
    <property type="term" value="F:ATP binding"/>
    <property type="evidence" value="ECO:0007669"/>
    <property type="project" value="UniProtKB-KW"/>
</dbReference>
<dbReference type="GO" id="GO:0016887">
    <property type="term" value="F:ATP hydrolysis activity"/>
    <property type="evidence" value="ECO:0007669"/>
    <property type="project" value="InterPro"/>
</dbReference>
<reference evidence="8" key="1">
    <citation type="journal article" date="2022" name="Biol. Control">
        <title>In silico genomic analysis of Rhodopseudomonas palustris strains revealed potential biocontrol agents and crop yield enhancers.</title>
        <authorList>
            <person name="Surachat K."/>
            <person name="Kantachote D."/>
            <person name="Deachamag P."/>
            <person name="Wonglapsuwan M."/>
        </authorList>
    </citation>
    <scope>NUCLEOTIDE SEQUENCE</scope>
    <source>
        <strain evidence="8">TLS06</strain>
    </source>
</reference>
<dbReference type="InterPro" id="IPR051120">
    <property type="entry name" value="ABC_AA/LPS_Transport"/>
</dbReference>
<comment type="function">
    <text evidence="6">Involved in beta-(1--&gt;2)glucan export. Transmembrane domains (TMD) form a pore in the inner membrane and the ATP-binding domain (NBD) is responsible for energy generation.</text>
</comment>
<dbReference type="InterPro" id="IPR032823">
    <property type="entry name" value="BCA_ABC_TP_C"/>
</dbReference>
<protein>
    <submittedName>
        <fullName evidence="8">ATP-binding cassette domain-containing protein</fullName>
    </submittedName>
</protein>
<evidence type="ECO:0000256" key="6">
    <source>
        <dbReference type="ARBA" id="ARBA00024722"/>
    </source>
</evidence>
<dbReference type="Pfam" id="PF12399">
    <property type="entry name" value="BCA_ABC_TP_C"/>
    <property type="match status" value="1"/>
</dbReference>
<evidence type="ECO:0000256" key="5">
    <source>
        <dbReference type="ARBA" id="ARBA00022970"/>
    </source>
</evidence>
<accession>A0AAX3DXZ7</accession>
<dbReference type="RefSeq" id="WP_264074317.1">
    <property type="nucleotide sequence ID" value="NZ_CP076676.1"/>
</dbReference>
<evidence type="ECO:0000256" key="3">
    <source>
        <dbReference type="ARBA" id="ARBA00022741"/>
    </source>
</evidence>
<dbReference type="GO" id="GO:1903805">
    <property type="term" value="P:L-valine import across plasma membrane"/>
    <property type="evidence" value="ECO:0007669"/>
    <property type="project" value="TreeGrafter"/>
</dbReference>
<dbReference type="InterPro" id="IPR027417">
    <property type="entry name" value="P-loop_NTPase"/>
</dbReference>
<dbReference type="Gene3D" id="3.40.50.300">
    <property type="entry name" value="P-loop containing nucleotide triphosphate hydrolases"/>
    <property type="match status" value="1"/>
</dbReference>
<dbReference type="GO" id="GO:0015808">
    <property type="term" value="P:L-alanine transport"/>
    <property type="evidence" value="ECO:0007669"/>
    <property type="project" value="TreeGrafter"/>
</dbReference>
<dbReference type="InterPro" id="IPR003593">
    <property type="entry name" value="AAA+_ATPase"/>
</dbReference>
<dbReference type="GO" id="GO:0015188">
    <property type="term" value="F:L-isoleucine transmembrane transporter activity"/>
    <property type="evidence" value="ECO:0007669"/>
    <property type="project" value="TreeGrafter"/>
</dbReference>
<dbReference type="CDD" id="cd03219">
    <property type="entry name" value="ABC_Mj1267_LivG_branched"/>
    <property type="match status" value="1"/>
</dbReference>
<dbReference type="PANTHER" id="PTHR45772:SF11">
    <property type="entry name" value="HIGH-AFFINITY BRANCHED-CHAIN AMINO ACID TRANSPORT ATP-BINDING PROTEIN LIVG"/>
    <property type="match status" value="1"/>
</dbReference>
<dbReference type="InterPro" id="IPR003439">
    <property type="entry name" value="ABC_transporter-like_ATP-bd"/>
</dbReference>
<evidence type="ECO:0000313" key="9">
    <source>
        <dbReference type="Proteomes" id="UP001163166"/>
    </source>
</evidence>
<keyword evidence="5" id="KW-0029">Amino-acid transport</keyword>
<dbReference type="FunFam" id="3.40.50.300:FF:000421">
    <property type="entry name" value="Branched-chain amino acid ABC transporter ATP-binding protein"/>
    <property type="match status" value="1"/>
</dbReference>
<evidence type="ECO:0000259" key="7">
    <source>
        <dbReference type="PROSITE" id="PS50893"/>
    </source>
</evidence>